<gene>
    <name evidence="1" type="ORF">MCOR_41107</name>
</gene>
<dbReference type="Proteomes" id="UP000507470">
    <property type="component" value="Unassembled WGS sequence"/>
</dbReference>
<dbReference type="OrthoDB" id="6183977at2759"/>
<keyword evidence="2" id="KW-1185">Reference proteome</keyword>
<sequence>MSYSEALNRSADENIQTQTKSANSELNNHQSLHYKNNSINSAKRDHVYNQENTITKNTYVHSYARPNTVDRPVSTEQIQQIQTQVTNGDTSVFRGVVRKRSRRIVLYNVTADKPFELVDTANRHFASSKGVNITFVKLLTKRQYKDIATYTLRVNINERDFAAVENDDFFCPEGVYWRDYILQNKHQ</sequence>
<organism evidence="1 2">
    <name type="scientific">Mytilus coruscus</name>
    <name type="common">Sea mussel</name>
    <dbReference type="NCBI Taxonomy" id="42192"/>
    <lineage>
        <taxon>Eukaryota</taxon>
        <taxon>Metazoa</taxon>
        <taxon>Spiralia</taxon>
        <taxon>Lophotrochozoa</taxon>
        <taxon>Mollusca</taxon>
        <taxon>Bivalvia</taxon>
        <taxon>Autobranchia</taxon>
        <taxon>Pteriomorphia</taxon>
        <taxon>Mytilida</taxon>
        <taxon>Mytiloidea</taxon>
        <taxon>Mytilidae</taxon>
        <taxon>Mytilinae</taxon>
        <taxon>Mytilus</taxon>
    </lineage>
</organism>
<protein>
    <submittedName>
        <fullName evidence="1">Uncharacterized protein</fullName>
    </submittedName>
</protein>
<accession>A0A6J8DJI4</accession>
<evidence type="ECO:0000313" key="2">
    <source>
        <dbReference type="Proteomes" id="UP000507470"/>
    </source>
</evidence>
<dbReference type="AlphaFoldDB" id="A0A6J8DJI4"/>
<evidence type="ECO:0000313" key="1">
    <source>
        <dbReference type="EMBL" id="CAC5407652.1"/>
    </source>
</evidence>
<name>A0A6J8DJI4_MYTCO</name>
<proteinExistence type="predicted"/>
<reference evidence="1 2" key="1">
    <citation type="submission" date="2020-06" db="EMBL/GenBank/DDBJ databases">
        <authorList>
            <person name="Li R."/>
            <person name="Bekaert M."/>
        </authorList>
    </citation>
    <scope>NUCLEOTIDE SEQUENCE [LARGE SCALE GENOMIC DNA]</scope>
    <source>
        <strain evidence="2">wild</strain>
    </source>
</reference>
<dbReference type="EMBL" id="CACVKT020007422">
    <property type="protein sequence ID" value="CAC5407652.1"/>
    <property type="molecule type" value="Genomic_DNA"/>
</dbReference>